<evidence type="ECO:0000313" key="6">
    <source>
        <dbReference type="EMBL" id="MFC1852085.1"/>
    </source>
</evidence>
<proteinExistence type="predicted"/>
<keyword evidence="7" id="KW-1185">Reference proteome</keyword>
<dbReference type="PROSITE" id="PS00107">
    <property type="entry name" value="PROTEIN_KINASE_ATP"/>
    <property type="match status" value="1"/>
</dbReference>
<protein>
    <submittedName>
        <fullName evidence="6">Tetratricopeptide repeat protein</fullName>
    </submittedName>
</protein>
<dbReference type="CDD" id="cd14014">
    <property type="entry name" value="STKc_PknB_like"/>
    <property type="match status" value="1"/>
</dbReference>
<feature type="binding site" evidence="4">
    <location>
        <position position="40"/>
    </location>
    <ligand>
        <name>ATP</name>
        <dbReference type="ChEBI" id="CHEBI:30616"/>
    </ligand>
</feature>
<dbReference type="SMART" id="SM00220">
    <property type="entry name" value="S_TKc"/>
    <property type="match status" value="1"/>
</dbReference>
<accession>A0ABV6Z0W1</accession>
<dbReference type="Pfam" id="PF13191">
    <property type="entry name" value="AAA_16"/>
    <property type="match status" value="1"/>
</dbReference>
<dbReference type="PANTHER" id="PTHR16305:SF28">
    <property type="entry name" value="GUANYLATE CYCLASE DOMAIN-CONTAINING PROTEIN"/>
    <property type="match status" value="1"/>
</dbReference>
<evidence type="ECO:0000256" key="2">
    <source>
        <dbReference type="ARBA" id="ARBA00022840"/>
    </source>
</evidence>
<dbReference type="InterPro" id="IPR011009">
    <property type="entry name" value="Kinase-like_dom_sf"/>
</dbReference>
<dbReference type="Proteomes" id="UP001594351">
    <property type="component" value="Unassembled WGS sequence"/>
</dbReference>
<dbReference type="SUPFAM" id="SSF52540">
    <property type="entry name" value="P-loop containing nucleoside triphosphate hydrolases"/>
    <property type="match status" value="2"/>
</dbReference>
<dbReference type="InterPro" id="IPR000719">
    <property type="entry name" value="Prot_kinase_dom"/>
</dbReference>
<keyword evidence="3" id="KW-0802">TPR repeat</keyword>
<evidence type="ECO:0000256" key="3">
    <source>
        <dbReference type="PROSITE-ProRule" id="PRU00339"/>
    </source>
</evidence>
<organism evidence="6 7">
    <name type="scientific">candidate division CSSED10-310 bacterium</name>
    <dbReference type="NCBI Taxonomy" id="2855610"/>
    <lineage>
        <taxon>Bacteria</taxon>
        <taxon>Bacteria division CSSED10-310</taxon>
    </lineage>
</organism>
<evidence type="ECO:0000256" key="1">
    <source>
        <dbReference type="ARBA" id="ARBA00022741"/>
    </source>
</evidence>
<evidence type="ECO:0000259" key="5">
    <source>
        <dbReference type="PROSITE" id="PS50011"/>
    </source>
</evidence>
<dbReference type="PANTHER" id="PTHR16305">
    <property type="entry name" value="TESTICULAR SOLUBLE ADENYLYL CYCLASE"/>
    <property type="match status" value="1"/>
</dbReference>
<dbReference type="PROSITE" id="PS50011">
    <property type="entry name" value="PROTEIN_KINASE_DOM"/>
    <property type="match status" value="1"/>
</dbReference>
<dbReference type="InterPro" id="IPR041664">
    <property type="entry name" value="AAA_16"/>
</dbReference>
<dbReference type="SMART" id="SM00028">
    <property type="entry name" value="TPR"/>
    <property type="match status" value="6"/>
</dbReference>
<dbReference type="InterPro" id="IPR011990">
    <property type="entry name" value="TPR-like_helical_dom_sf"/>
</dbReference>
<feature type="repeat" description="TPR" evidence="3">
    <location>
        <begin position="1035"/>
        <end position="1068"/>
    </location>
</feature>
<evidence type="ECO:0000256" key="4">
    <source>
        <dbReference type="PROSITE-ProRule" id="PRU10141"/>
    </source>
</evidence>
<name>A0ABV6Z0W1_UNCC1</name>
<dbReference type="PROSITE" id="PS00108">
    <property type="entry name" value="PROTEIN_KINASE_ST"/>
    <property type="match status" value="1"/>
</dbReference>
<dbReference type="PROSITE" id="PS50005">
    <property type="entry name" value="TPR"/>
    <property type="match status" value="2"/>
</dbReference>
<dbReference type="InterPro" id="IPR008271">
    <property type="entry name" value="Ser/Thr_kinase_AS"/>
</dbReference>
<gene>
    <name evidence="6" type="ORF">ACFL27_17975</name>
</gene>
<dbReference type="InterPro" id="IPR017441">
    <property type="entry name" value="Protein_kinase_ATP_BS"/>
</dbReference>
<comment type="caution">
    <text evidence="6">The sequence shown here is derived from an EMBL/GenBank/DDBJ whole genome shotgun (WGS) entry which is preliminary data.</text>
</comment>
<dbReference type="InterPro" id="IPR019734">
    <property type="entry name" value="TPR_rpt"/>
</dbReference>
<dbReference type="Gene3D" id="1.25.40.10">
    <property type="entry name" value="Tetratricopeptide repeat domain"/>
    <property type="match status" value="2"/>
</dbReference>
<evidence type="ECO:0000313" key="7">
    <source>
        <dbReference type="Proteomes" id="UP001594351"/>
    </source>
</evidence>
<feature type="repeat" description="TPR" evidence="3">
    <location>
        <begin position="995"/>
        <end position="1028"/>
    </location>
</feature>
<keyword evidence="1 4" id="KW-0547">Nucleotide-binding</keyword>
<sequence length="1241" mass="140289">MATNQKTIGPYYLIKLLGEGGMGIVYKGQHRSTGAEVAIKTLRIIDDSLFTSIRREIRVLSRIKHPGIVRIVDEGLHEGLPWYAMELLLGVTLRNYFKRGTNARAQTTISPSERQEQYSSTHAQIAGLGNFKSTADNLSEEEMMRDWWTQSLNSHEIIKSGPPNDRLLAEETTQIQSPRRAVGEIPEILTMVRCLCSPLAFLHGEGIVHRDLKPDNIIVTDNGLPIVVDFGIMTQFTSEESREMLFIESISGSIRYMAPEQIKGEFVDARADLYSLGCIMYELLVGRPPFNSPTRAEIIRGHLQRNPPPPSKFRAEIPTALDNLVLQLLAKNPHHRLGHPDAVAAVLSRLGGDDGVTLKGPPPKTFLYRSRFTGRDLPMSQLEEQKERMINGHGGLIFVGGESGVGKTRLVMEFGREVAHLNVMVLTGNCSKLTSRAFDVFRNTLQTIADRCRSQGRDETETLLGKRGKVLSMYEESFACLPGQDAYPDPIELPIEAAKIRLFSCFWETLNQLAQREKIVLILDDMQWADGLTYGFLEFILRTGQLAQSPLLFVCTYRSDEMVDELQNLLHTDSVMKILLARLDEESVSTIVGDMLSLHPAPRLFSRHLSHHSEGNPLFVAEYLRVAVEEQLLFRDDCGNWQIDITPDQTAENEQKYESLPIPRSLHGLISSRLQKLSGSAKKVMKAASMVGREVDIRLIYEITNLDQKTMFDVLEELAKKHILVIVTGKRKESRITFTHAKIREVVLHGLPGDERKTFHRTIAESIETLYVQNLAHYFEDLGWHWAETGEQDKAKQYYLNGAQIACEQYDLTAAEKMYRSYLRLMEHPTGESISVRNALGRKVLWPLGRTEEAIGEHKRALEEAVNMSHKEYTVLSQGYVGFMLWRIGRKDEARVHLEKSLSLSREMGNRREEGSALCYLATLYVEQGQPEWGGKLYEQSIQCAREANDHLGEAQALGNFALLHFYQGRKDQAFPMLEDVLSIARRLGDQPTEARALGNMAILYFERGDLDQAESIYHKVINLHKSMGNIYDEGRGWSNLALLIEEKGRYREALNLFREALAIHRQVGDRHMIADTLMNLSNLHSSLGNFSSARETCQESLALHQELKNQRGLGMTSVIQTKITRRSGDYEAAEHSIIKAECILKKLGDEWSLGRCYCQWGHLALAKNEHAQPYLEKSQHCAQVINSPSESILGNDIECLERAFQLFQEGQTLIHGEAISDIPDELVKLFIKEKKLPPGP</sequence>
<dbReference type="EMBL" id="JBHPBY010000264">
    <property type="protein sequence ID" value="MFC1852085.1"/>
    <property type="molecule type" value="Genomic_DNA"/>
</dbReference>
<reference evidence="6 7" key="1">
    <citation type="submission" date="2024-09" db="EMBL/GenBank/DDBJ databases">
        <title>Laminarin stimulates single cell rates of sulfate reduction while oxygen inhibits transcriptomic activity in coastal marine sediment.</title>
        <authorList>
            <person name="Lindsay M."/>
            <person name="Orcutt B."/>
            <person name="Emerson D."/>
            <person name="Stepanauskas R."/>
            <person name="D'Angelo T."/>
        </authorList>
    </citation>
    <scope>NUCLEOTIDE SEQUENCE [LARGE SCALE GENOMIC DNA]</scope>
    <source>
        <strain evidence="6">SAG AM-311-K15</strain>
    </source>
</reference>
<keyword evidence="2 4" id="KW-0067">ATP-binding</keyword>
<dbReference type="Pfam" id="PF00069">
    <property type="entry name" value="Pkinase"/>
    <property type="match status" value="2"/>
</dbReference>
<dbReference type="SUPFAM" id="SSF56112">
    <property type="entry name" value="Protein kinase-like (PK-like)"/>
    <property type="match status" value="1"/>
</dbReference>
<feature type="domain" description="Protein kinase" evidence="5">
    <location>
        <begin position="11"/>
        <end position="350"/>
    </location>
</feature>
<dbReference type="Pfam" id="PF13424">
    <property type="entry name" value="TPR_12"/>
    <property type="match status" value="2"/>
</dbReference>
<dbReference type="SUPFAM" id="SSF48452">
    <property type="entry name" value="TPR-like"/>
    <property type="match status" value="2"/>
</dbReference>
<dbReference type="Pfam" id="PF13374">
    <property type="entry name" value="TPR_10"/>
    <property type="match status" value="1"/>
</dbReference>
<dbReference type="Gene3D" id="3.40.50.300">
    <property type="entry name" value="P-loop containing nucleotide triphosphate hydrolases"/>
    <property type="match status" value="1"/>
</dbReference>
<dbReference type="Gene3D" id="1.10.510.10">
    <property type="entry name" value="Transferase(Phosphotransferase) domain 1"/>
    <property type="match status" value="2"/>
</dbReference>
<dbReference type="InterPro" id="IPR027417">
    <property type="entry name" value="P-loop_NTPase"/>
</dbReference>